<feature type="non-terminal residue" evidence="2">
    <location>
        <position position="57"/>
    </location>
</feature>
<dbReference type="Proteomes" id="UP000789405">
    <property type="component" value="Unassembled WGS sequence"/>
</dbReference>
<organism evidence="2 3">
    <name type="scientific">Dentiscutata erythropus</name>
    <dbReference type="NCBI Taxonomy" id="1348616"/>
    <lineage>
        <taxon>Eukaryota</taxon>
        <taxon>Fungi</taxon>
        <taxon>Fungi incertae sedis</taxon>
        <taxon>Mucoromycota</taxon>
        <taxon>Glomeromycotina</taxon>
        <taxon>Glomeromycetes</taxon>
        <taxon>Diversisporales</taxon>
        <taxon>Gigasporaceae</taxon>
        <taxon>Dentiscutata</taxon>
    </lineage>
</organism>
<proteinExistence type="predicted"/>
<protein>
    <submittedName>
        <fullName evidence="2">24274_t:CDS:1</fullName>
    </submittedName>
</protein>
<comment type="caution">
    <text evidence="2">The sequence shown here is derived from an EMBL/GenBank/DDBJ whole genome shotgun (WGS) entry which is preliminary data.</text>
</comment>
<evidence type="ECO:0000256" key="1">
    <source>
        <dbReference type="SAM" id="MobiDB-lite"/>
    </source>
</evidence>
<accession>A0A9N9KFE2</accession>
<feature type="region of interest" description="Disordered" evidence="1">
    <location>
        <begin position="1"/>
        <end position="57"/>
    </location>
</feature>
<dbReference type="EMBL" id="CAJVPY010068064">
    <property type="protein sequence ID" value="CAG8826476.1"/>
    <property type="molecule type" value="Genomic_DNA"/>
</dbReference>
<dbReference type="AlphaFoldDB" id="A0A9N9KFE2"/>
<name>A0A9N9KFE2_9GLOM</name>
<reference evidence="2" key="1">
    <citation type="submission" date="2021-06" db="EMBL/GenBank/DDBJ databases">
        <authorList>
            <person name="Kallberg Y."/>
            <person name="Tangrot J."/>
            <person name="Rosling A."/>
        </authorList>
    </citation>
    <scope>NUCLEOTIDE SEQUENCE</scope>
    <source>
        <strain evidence="2">MA453B</strain>
    </source>
</reference>
<keyword evidence="3" id="KW-1185">Reference proteome</keyword>
<evidence type="ECO:0000313" key="2">
    <source>
        <dbReference type="EMBL" id="CAG8826476.1"/>
    </source>
</evidence>
<sequence length="57" mass="6655">MGGFEYEVDPSSDYGNQPNSEYEEALSDYDEPQSSEYEFVGQSEENTNQHIMYHHDQ</sequence>
<feature type="compositionally biased region" description="Acidic residues" evidence="1">
    <location>
        <begin position="1"/>
        <end position="10"/>
    </location>
</feature>
<feature type="compositionally biased region" description="Acidic residues" evidence="1">
    <location>
        <begin position="21"/>
        <end position="33"/>
    </location>
</feature>
<gene>
    <name evidence="2" type="ORF">DERYTH_LOCUS28090</name>
</gene>
<evidence type="ECO:0000313" key="3">
    <source>
        <dbReference type="Proteomes" id="UP000789405"/>
    </source>
</evidence>